<dbReference type="Gene3D" id="1.10.287.70">
    <property type="match status" value="1"/>
</dbReference>
<dbReference type="PANTHER" id="PTHR11403:SF7">
    <property type="entry name" value="CYTOCHROME C OXIDASE SUBUNIT 3"/>
    <property type="match status" value="1"/>
</dbReference>
<keyword evidence="8" id="KW-0227">DNA damage</keyword>
<organism evidence="20">
    <name type="scientific">Timema poppense</name>
    <name type="common">Walking stick</name>
    <dbReference type="NCBI Taxonomy" id="170557"/>
    <lineage>
        <taxon>Eukaryota</taxon>
        <taxon>Metazoa</taxon>
        <taxon>Ecdysozoa</taxon>
        <taxon>Arthropoda</taxon>
        <taxon>Hexapoda</taxon>
        <taxon>Insecta</taxon>
        <taxon>Pterygota</taxon>
        <taxon>Neoptera</taxon>
        <taxon>Polyneoptera</taxon>
        <taxon>Phasmatodea</taxon>
        <taxon>Timematodea</taxon>
        <taxon>Timematoidea</taxon>
        <taxon>Timematidae</taxon>
        <taxon>Timema</taxon>
    </lineage>
</organism>
<reference evidence="20" key="1">
    <citation type="submission" date="2020-11" db="EMBL/GenBank/DDBJ databases">
        <authorList>
            <person name="Tran Van P."/>
        </authorList>
    </citation>
    <scope>NUCLEOTIDE SEQUENCE</scope>
</reference>
<dbReference type="GO" id="GO:0006123">
    <property type="term" value="P:mitochondrial electron transport, cytochrome c to oxygen"/>
    <property type="evidence" value="ECO:0007669"/>
    <property type="project" value="TreeGrafter"/>
</dbReference>
<dbReference type="InterPro" id="IPR013833">
    <property type="entry name" value="Cyt_c_oxidase_su3_a-hlx"/>
</dbReference>
<evidence type="ECO:0000256" key="16">
    <source>
        <dbReference type="ARBA" id="ARBA00023204"/>
    </source>
</evidence>
<evidence type="ECO:0000256" key="10">
    <source>
        <dbReference type="ARBA" id="ARBA00022842"/>
    </source>
</evidence>
<evidence type="ECO:0000256" key="4">
    <source>
        <dbReference type="ARBA" id="ARBA00015944"/>
    </source>
</evidence>
<feature type="transmembrane region" description="Helical" evidence="18">
    <location>
        <begin position="81"/>
        <end position="108"/>
    </location>
</feature>
<sequence>MKSKEHDFHLVDPSPWPIAISAAILILALGLVGALHKQIFGMFCLVLGISAVSGVLFYWWRDVIREAIYDKCHTTIVKHGLKFAMYLFILSEVVFFIVFFCSFFKAWLDPVFLFEAFSPAKKVEWPPEGILPPDPWSLPFMNILILLLSGTTITWANHSLLENDKKSTIKMLSITILLGVFFIIVQAIEYHEASFSLQETGEKLIYTSNFYMITGFHCAHCVYLERGKASLHLRTICALSLPPDPGISKTGWAIISLNEKNNIEFLGGGTISTDGKLGTGERLHIIFEQLKKVIFQYSPNEAAVEKIFVNKNPKSSLTLGYARGVVILALKITKLTMNEYDANYVKKSITGNGHADKDQIIFMVKQIVKNLSIKCHHAADALAVAICHAYTKGSCFVE</sequence>
<keyword evidence="12 18" id="KW-1133">Transmembrane helix</keyword>
<dbReference type="Pfam" id="PF00510">
    <property type="entry name" value="COX3"/>
    <property type="match status" value="1"/>
</dbReference>
<dbReference type="CDD" id="cd01665">
    <property type="entry name" value="Cyt_c_Oxidase_III"/>
    <property type="match status" value="1"/>
</dbReference>
<dbReference type="Gene3D" id="3.30.420.10">
    <property type="entry name" value="Ribonuclease H-like superfamily/Ribonuclease H"/>
    <property type="match status" value="1"/>
</dbReference>
<dbReference type="HAMAP" id="MF_00034">
    <property type="entry name" value="RuvC"/>
    <property type="match status" value="1"/>
</dbReference>
<proteinExistence type="inferred from homology"/>
<evidence type="ECO:0000256" key="11">
    <source>
        <dbReference type="ARBA" id="ARBA00022967"/>
    </source>
</evidence>
<evidence type="ECO:0000256" key="14">
    <source>
        <dbReference type="ARBA" id="ARBA00023136"/>
    </source>
</evidence>
<evidence type="ECO:0000256" key="3">
    <source>
        <dbReference type="ARBA" id="ARBA00010581"/>
    </source>
</evidence>
<comment type="subcellular location">
    <subcellularLocation>
        <location evidence="1">Membrane</location>
        <topology evidence="1">Multi-pass membrane protein</topology>
    </subcellularLocation>
</comment>
<dbReference type="GO" id="GO:0046872">
    <property type="term" value="F:metal ion binding"/>
    <property type="evidence" value="ECO:0007669"/>
    <property type="project" value="UniProtKB-KW"/>
</dbReference>
<dbReference type="SUPFAM" id="SSF53098">
    <property type="entry name" value="Ribonuclease H-like"/>
    <property type="match status" value="1"/>
</dbReference>
<dbReference type="FunFam" id="3.30.420.10:FF:000002">
    <property type="entry name" value="Crossover junction endodeoxyribonuclease RuvC"/>
    <property type="match status" value="1"/>
</dbReference>
<feature type="transmembrane region" description="Helical" evidence="18">
    <location>
        <begin position="39"/>
        <end position="60"/>
    </location>
</feature>
<evidence type="ECO:0000256" key="2">
    <source>
        <dbReference type="ARBA" id="ARBA00009518"/>
    </source>
</evidence>
<dbReference type="GO" id="GO:0004520">
    <property type="term" value="F:DNA endonuclease activity"/>
    <property type="evidence" value="ECO:0007669"/>
    <property type="project" value="InterPro"/>
</dbReference>
<dbReference type="Gene3D" id="1.20.120.80">
    <property type="entry name" value="Cytochrome c oxidase, subunit III, four-helix bundle"/>
    <property type="match status" value="1"/>
</dbReference>
<dbReference type="InterPro" id="IPR002176">
    <property type="entry name" value="X-over_junc_endoDNase_RuvC"/>
</dbReference>
<dbReference type="GO" id="GO:0016787">
    <property type="term" value="F:hydrolase activity"/>
    <property type="evidence" value="ECO:0007669"/>
    <property type="project" value="UniProtKB-KW"/>
</dbReference>
<keyword evidence="15" id="KW-0233">DNA recombination</keyword>
<evidence type="ECO:0000259" key="19">
    <source>
        <dbReference type="PROSITE" id="PS50253"/>
    </source>
</evidence>
<dbReference type="PANTHER" id="PTHR11403">
    <property type="entry name" value="CYTOCHROME C OXIDASE SUBUNIT III"/>
    <property type="match status" value="1"/>
</dbReference>
<dbReference type="NCBIfam" id="TIGR00228">
    <property type="entry name" value="ruvC"/>
    <property type="match status" value="1"/>
</dbReference>
<dbReference type="SUPFAM" id="SSF81452">
    <property type="entry name" value="Cytochrome c oxidase subunit III-like"/>
    <property type="match status" value="1"/>
</dbReference>
<evidence type="ECO:0000256" key="13">
    <source>
        <dbReference type="ARBA" id="ARBA00023125"/>
    </source>
</evidence>
<dbReference type="CDD" id="cd16962">
    <property type="entry name" value="RuvC"/>
    <property type="match status" value="1"/>
</dbReference>
<evidence type="ECO:0000256" key="5">
    <source>
        <dbReference type="ARBA" id="ARBA00022490"/>
    </source>
</evidence>
<evidence type="ECO:0000313" key="20">
    <source>
        <dbReference type="EMBL" id="CAD7415785.1"/>
    </source>
</evidence>
<gene>
    <name evidence="20" type="ORF">TPSB3V08_LOCUS10570</name>
</gene>
<dbReference type="InterPro" id="IPR033945">
    <property type="entry name" value="Cyt_c_oxase_su3_dom"/>
</dbReference>
<keyword evidence="11" id="KW-1278">Translocase</keyword>
<evidence type="ECO:0000256" key="18">
    <source>
        <dbReference type="SAM" id="Phobius"/>
    </source>
</evidence>
<evidence type="ECO:0000256" key="17">
    <source>
        <dbReference type="RuleBase" id="RU003375"/>
    </source>
</evidence>
<dbReference type="Pfam" id="PF02075">
    <property type="entry name" value="RuvC"/>
    <property type="match status" value="1"/>
</dbReference>
<keyword evidence="9" id="KW-0378">Hydrolase</keyword>
<feature type="transmembrane region" description="Helical" evidence="18">
    <location>
        <begin position="136"/>
        <end position="156"/>
    </location>
</feature>
<dbReference type="InterPro" id="IPR036397">
    <property type="entry name" value="RNaseH_sf"/>
</dbReference>
<dbReference type="GO" id="GO:0003677">
    <property type="term" value="F:DNA binding"/>
    <property type="evidence" value="ECO:0007669"/>
    <property type="project" value="UniProtKB-KW"/>
</dbReference>
<keyword evidence="7" id="KW-0479">Metal-binding</keyword>
<evidence type="ECO:0000256" key="1">
    <source>
        <dbReference type="ARBA" id="ARBA00004141"/>
    </source>
</evidence>
<dbReference type="AlphaFoldDB" id="A0A7R9DJ97"/>
<dbReference type="GO" id="GO:0005739">
    <property type="term" value="C:mitochondrion"/>
    <property type="evidence" value="ECO:0007669"/>
    <property type="project" value="TreeGrafter"/>
</dbReference>
<protein>
    <recommendedName>
        <fullName evidence="4 17">Cytochrome c oxidase subunit 3</fullName>
    </recommendedName>
</protein>
<evidence type="ECO:0000256" key="7">
    <source>
        <dbReference type="ARBA" id="ARBA00022723"/>
    </source>
</evidence>
<dbReference type="InterPro" id="IPR035973">
    <property type="entry name" value="Cyt_c_oxidase_su3-like_sf"/>
</dbReference>
<keyword evidence="13" id="KW-0238">DNA-binding</keyword>
<dbReference type="GO" id="GO:0006281">
    <property type="term" value="P:DNA repair"/>
    <property type="evidence" value="ECO:0007669"/>
    <property type="project" value="UniProtKB-KW"/>
</dbReference>
<comment type="similarity">
    <text evidence="2">Belongs to the RuvC family.</text>
</comment>
<dbReference type="InterPro" id="IPR012337">
    <property type="entry name" value="RNaseH-like_sf"/>
</dbReference>
<feature type="domain" description="Heme-copper oxidase subunit III family profile" evidence="19">
    <location>
        <begin position="4"/>
        <end position="222"/>
    </location>
</feature>
<dbReference type="PROSITE" id="PS50253">
    <property type="entry name" value="COX3"/>
    <property type="match status" value="1"/>
</dbReference>
<comment type="function">
    <text evidence="17">Component of the cytochrome c oxidase, the last enzyme in the mitochondrial electron transport chain which drives oxidative phosphorylation. The respiratory chain contains 3 multisubunit complexes succinate dehydrogenase (complex II, CII), ubiquinol-cytochrome c oxidoreductase (cytochrome b-c1 complex, complex III, CIII) and cytochrome c oxidase (complex IV, CIV), that cooperate to transfer electrons derived from NADH and succinate to molecular oxygen, creating an electrochemical gradient over the inner membrane that drives transmembrane transport and the ATP synthase. Cytochrome c oxidase is the component of the respiratory chain that catalyzes the reduction of oxygen to water. Electrons originating from reduced cytochrome c in the intermembrane space (IMS) are transferred via the dinuclear copper A center (CU(A)) of subunit 2 and heme A of subunit 1 to the active site in subunit 1, a binuclear center (BNC) formed by heme A3 and copper B (CU(B)). The BNC reduces molecular oxygen to 2 water molecules using 4 electrons from cytochrome c in the IMS and 4 protons from the mitochondrial matrix.</text>
</comment>
<dbReference type="PRINTS" id="PR00696">
    <property type="entry name" value="RSOLVASERUVC"/>
</dbReference>
<evidence type="ECO:0000256" key="12">
    <source>
        <dbReference type="ARBA" id="ARBA00022989"/>
    </source>
</evidence>
<keyword evidence="5" id="KW-0963">Cytoplasm</keyword>
<dbReference type="GO" id="GO:0016020">
    <property type="term" value="C:membrane"/>
    <property type="evidence" value="ECO:0007669"/>
    <property type="project" value="UniProtKB-SubCell"/>
</dbReference>
<keyword evidence="17" id="KW-0496">Mitochondrion</keyword>
<dbReference type="GO" id="GO:0006310">
    <property type="term" value="P:DNA recombination"/>
    <property type="evidence" value="ECO:0007669"/>
    <property type="project" value="UniProtKB-KW"/>
</dbReference>
<evidence type="ECO:0000256" key="8">
    <source>
        <dbReference type="ARBA" id="ARBA00022763"/>
    </source>
</evidence>
<dbReference type="EMBL" id="OD009858">
    <property type="protein sequence ID" value="CAD7415785.1"/>
    <property type="molecule type" value="Genomic_DNA"/>
</dbReference>
<keyword evidence="10" id="KW-0460">Magnesium</keyword>
<keyword evidence="14 18" id="KW-0472">Membrane</keyword>
<evidence type="ECO:0000256" key="15">
    <source>
        <dbReference type="ARBA" id="ARBA00023172"/>
    </source>
</evidence>
<feature type="transmembrane region" description="Helical" evidence="18">
    <location>
        <begin position="168"/>
        <end position="188"/>
    </location>
</feature>
<keyword evidence="6 17" id="KW-0812">Transmembrane</keyword>
<feature type="transmembrane region" description="Helical" evidence="18">
    <location>
        <begin position="208"/>
        <end position="224"/>
    </location>
</feature>
<feature type="transmembrane region" description="Helical" evidence="18">
    <location>
        <begin position="16"/>
        <end position="33"/>
    </location>
</feature>
<name>A0A7R9DJ97_TIMPO</name>
<accession>A0A7R9DJ97</accession>
<keyword evidence="16" id="KW-0234">DNA repair</keyword>
<evidence type="ECO:0000256" key="9">
    <source>
        <dbReference type="ARBA" id="ARBA00022801"/>
    </source>
</evidence>
<comment type="similarity">
    <text evidence="3 17">Belongs to the cytochrome c oxidase subunit 3 family.</text>
</comment>
<evidence type="ECO:0000256" key="6">
    <source>
        <dbReference type="ARBA" id="ARBA00022692"/>
    </source>
</evidence>
<dbReference type="InterPro" id="IPR024791">
    <property type="entry name" value="Cyt_c/ubiquinol_Oxase_su3"/>
</dbReference>
<dbReference type="InterPro" id="IPR000298">
    <property type="entry name" value="Cyt_c_oxidase-like_su3"/>
</dbReference>
<dbReference type="GO" id="GO:0004129">
    <property type="term" value="F:cytochrome-c oxidase activity"/>
    <property type="evidence" value="ECO:0007669"/>
    <property type="project" value="InterPro"/>
</dbReference>